<sequence length="674" mass="72350">MPASAGTNRQSGADSGLGLLTPINEFGSQQHHATDAQETTPLLPSNPSSRRSSASKPGSASGRSAQSAISNSILILVGVFTIAVTVSIVLKQVLGEFADPHDPPYSTDPRGRRHPAVLAQGRKAGVATENPTCSQIGIDILKQKGSAVDAAIASTLCVGVTNMFSSGIGGGGFMIVRDPTPCFASGRKPIKGGKDQTCVEHITIDFRETAPSAANKTMYLGQLVKAQIGGLAVAVPGELRGLEEAHRRFGRLEWSRLVQPSVQIAREFAVSKELDRRLDYFGQFMKLDPVWSEIFVDPATGELKKQGDLVRRTAYAETLQTISTKGPRAFYEGPIAKSIVETVQKTGGVLTLNDMAGYKAEVKPAIEGRWQGNKVWTTQAPTSGPVLLSVLNILSGFPDFVSNGPTGLNIHRFVEALKFGFGQRTELADPAFMKGEDLDRMSEIPTLDEADRLRPNLTDDRTHPLDYYHPKFDILDDHGTMHLSIVDQDGMAVALTSTVNLIFGSRVMDPNTGVILNDEMDDSSTPGVPNAFGLAPSPFNYPEPGKRPLSSTCPAILETADGEFLMAVGGSGGSRIFSSVLQTIFNHLDWGMDLSTAIESPRVHHQLLPTALSVETTYPDKILTALKGRNHDISFIDIDLGIAEVQAVSQQTNGKLKKIFAASDSRKGGIAMAY</sequence>
<comment type="catalytic activity">
    <reaction evidence="1 13">
        <text>an S-substituted glutathione + H2O = an S-substituted L-cysteinylglycine + L-glutamate</text>
        <dbReference type="Rhea" id="RHEA:59468"/>
        <dbReference type="ChEBI" id="CHEBI:15377"/>
        <dbReference type="ChEBI" id="CHEBI:29985"/>
        <dbReference type="ChEBI" id="CHEBI:90779"/>
        <dbReference type="ChEBI" id="CHEBI:143103"/>
        <dbReference type="EC" id="3.4.19.13"/>
    </reaction>
</comment>
<keyword evidence="15" id="KW-0472">Membrane</keyword>
<dbReference type="Gene3D" id="3.60.20.40">
    <property type="match status" value="1"/>
</dbReference>
<feature type="transmembrane region" description="Helical" evidence="15">
    <location>
        <begin position="73"/>
        <end position="94"/>
    </location>
</feature>
<keyword evidence="6 13" id="KW-0808">Transferase</keyword>
<evidence type="ECO:0000256" key="9">
    <source>
        <dbReference type="ARBA" id="ARBA00023315"/>
    </source>
</evidence>
<dbReference type="Pfam" id="PF01019">
    <property type="entry name" value="G_glu_transpept"/>
    <property type="match status" value="1"/>
</dbReference>
<keyword evidence="7 13" id="KW-0378">Hydrolase</keyword>
<evidence type="ECO:0000256" key="7">
    <source>
        <dbReference type="ARBA" id="ARBA00022801"/>
    </source>
</evidence>
<dbReference type="STRING" id="1882483.A0A317XTC1"/>
<evidence type="ECO:0000256" key="13">
    <source>
        <dbReference type="RuleBase" id="RU368068"/>
    </source>
</evidence>
<feature type="binding site" evidence="12">
    <location>
        <position position="522"/>
    </location>
    <ligand>
        <name>L-glutamate</name>
        <dbReference type="ChEBI" id="CHEBI:29985"/>
    </ligand>
</feature>
<proteinExistence type="inferred from homology"/>
<dbReference type="PANTHER" id="PTHR11686">
    <property type="entry name" value="GAMMA GLUTAMYL TRANSPEPTIDASE"/>
    <property type="match status" value="1"/>
</dbReference>
<evidence type="ECO:0000256" key="15">
    <source>
        <dbReference type="SAM" id="Phobius"/>
    </source>
</evidence>
<dbReference type="InterPro" id="IPR043138">
    <property type="entry name" value="GGT_lsub"/>
</dbReference>
<evidence type="ECO:0000256" key="4">
    <source>
        <dbReference type="ARBA" id="ARBA00009381"/>
    </source>
</evidence>
<dbReference type="GO" id="GO:0103068">
    <property type="term" value="F:leukotriene C4 gamma-glutamyl transferase activity"/>
    <property type="evidence" value="ECO:0007669"/>
    <property type="project" value="UniProtKB-EC"/>
</dbReference>
<dbReference type="GO" id="GO:0005886">
    <property type="term" value="C:plasma membrane"/>
    <property type="evidence" value="ECO:0007669"/>
    <property type="project" value="TreeGrafter"/>
</dbReference>
<comment type="pathway">
    <text evidence="3 13">Sulfur metabolism; glutathione metabolism.</text>
</comment>
<evidence type="ECO:0000256" key="3">
    <source>
        <dbReference type="ARBA" id="ARBA00005115"/>
    </source>
</evidence>
<gene>
    <name evidence="16" type="ORF">BCV70DRAFT_199018</name>
</gene>
<comment type="catalytic activity">
    <reaction evidence="2 13">
        <text>glutathione + H2O = L-cysteinylglycine + L-glutamate</text>
        <dbReference type="Rhea" id="RHEA:28807"/>
        <dbReference type="ChEBI" id="CHEBI:15377"/>
        <dbReference type="ChEBI" id="CHEBI:29985"/>
        <dbReference type="ChEBI" id="CHEBI:57925"/>
        <dbReference type="ChEBI" id="CHEBI:61694"/>
        <dbReference type="EC" id="3.4.19.13"/>
    </reaction>
</comment>
<evidence type="ECO:0000256" key="10">
    <source>
        <dbReference type="ARBA" id="ARBA00047417"/>
    </source>
</evidence>
<feature type="compositionally biased region" description="Low complexity" evidence="14">
    <location>
        <begin position="45"/>
        <end position="64"/>
    </location>
</feature>
<dbReference type="NCBIfam" id="TIGR00066">
    <property type="entry name" value="g_glut_trans"/>
    <property type="match status" value="1"/>
</dbReference>
<evidence type="ECO:0000313" key="17">
    <source>
        <dbReference type="Proteomes" id="UP000246740"/>
    </source>
</evidence>
<dbReference type="InParanoid" id="A0A317XTC1"/>
<evidence type="ECO:0000256" key="6">
    <source>
        <dbReference type="ARBA" id="ARBA00022679"/>
    </source>
</evidence>
<name>A0A317XTC1_9BASI</name>
<comment type="function">
    <text evidence="13">Cleaves the gamma-glutamyl peptide bond of glutathione and glutathione conjugates.</text>
</comment>
<dbReference type="PRINTS" id="PR01210">
    <property type="entry name" value="GGTRANSPTASE"/>
</dbReference>
<dbReference type="UniPathway" id="UPA00204"/>
<evidence type="ECO:0000256" key="1">
    <source>
        <dbReference type="ARBA" id="ARBA00001049"/>
    </source>
</evidence>
<dbReference type="FunFam" id="3.60.20.40:FF:000001">
    <property type="entry name" value="Gamma-glutamyltranspeptidase 1"/>
    <property type="match status" value="1"/>
</dbReference>
<dbReference type="EMBL" id="KZ819190">
    <property type="protein sequence ID" value="PWZ01586.1"/>
    <property type="molecule type" value="Genomic_DNA"/>
</dbReference>
<accession>A0A317XTC1</accession>
<comment type="catalytic activity">
    <reaction evidence="10 13">
        <text>an N-terminal (5-L-glutamyl)-[peptide] + an alpha-amino acid = 5-L-glutamyl amino acid + an N-terminal L-alpha-aminoacyl-[peptide]</text>
        <dbReference type="Rhea" id="RHEA:23904"/>
        <dbReference type="Rhea" id="RHEA-COMP:9780"/>
        <dbReference type="Rhea" id="RHEA-COMP:9795"/>
        <dbReference type="ChEBI" id="CHEBI:77644"/>
        <dbReference type="ChEBI" id="CHEBI:78597"/>
        <dbReference type="ChEBI" id="CHEBI:78599"/>
        <dbReference type="ChEBI" id="CHEBI:78608"/>
        <dbReference type="EC" id="2.3.2.2"/>
    </reaction>
</comment>
<dbReference type="GO" id="GO:0036374">
    <property type="term" value="F:glutathione hydrolase activity"/>
    <property type="evidence" value="ECO:0007669"/>
    <property type="project" value="UniProtKB-UniRule"/>
</dbReference>
<dbReference type="InterPro" id="IPR000101">
    <property type="entry name" value="GGT_peptidase"/>
</dbReference>
<evidence type="ECO:0000256" key="11">
    <source>
        <dbReference type="PIRSR" id="PIRSR600101-1"/>
    </source>
</evidence>
<feature type="compositionally biased region" description="Polar residues" evidence="14">
    <location>
        <begin position="26"/>
        <end position="43"/>
    </location>
</feature>
<feature type="active site" description="Nucleophile" evidence="11">
    <location>
        <position position="480"/>
    </location>
</feature>
<dbReference type="InterPro" id="IPR043137">
    <property type="entry name" value="GGT_ssub_C"/>
</dbReference>
<dbReference type="FunCoup" id="A0A317XTC1">
    <property type="interactions" value="81"/>
</dbReference>
<keyword evidence="5" id="KW-0645">Protease</keyword>
<keyword evidence="8" id="KW-0325">Glycoprotein</keyword>
<dbReference type="GO" id="GO:0006751">
    <property type="term" value="P:glutathione catabolic process"/>
    <property type="evidence" value="ECO:0007669"/>
    <property type="project" value="UniProtKB-UniRule"/>
</dbReference>
<feature type="compositionally biased region" description="Polar residues" evidence="14">
    <location>
        <begin position="1"/>
        <end position="13"/>
    </location>
</feature>
<dbReference type="Proteomes" id="UP000246740">
    <property type="component" value="Unassembled WGS sequence"/>
</dbReference>
<comment type="similarity">
    <text evidence="4">Belongs to the gamma-glutamyltransferase family.</text>
</comment>
<dbReference type="PANTHER" id="PTHR11686:SF9">
    <property type="entry name" value="RE13973P"/>
    <property type="match status" value="1"/>
</dbReference>
<dbReference type="EC" id="3.4.19.13" evidence="13"/>
<evidence type="ECO:0000256" key="5">
    <source>
        <dbReference type="ARBA" id="ARBA00022670"/>
    </source>
</evidence>
<dbReference type="GO" id="GO:0006508">
    <property type="term" value="P:proteolysis"/>
    <property type="evidence" value="ECO:0007669"/>
    <property type="project" value="UniProtKB-KW"/>
</dbReference>
<dbReference type="EC" id="2.3.2.2" evidence="13"/>
<dbReference type="Gene3D" id="1.10.246.130">
    <property type="match status" value="1"/>
</dbReference>
<evidence type="ECO:0000256" key="12">
    <source>
        <dbReference type="PIRSR" id="PIRSR600101-2"/>
    </source>
</evidence>
<organism evidence="16 17">
    <name type="scientific">Testicularia cyperi</name>
    <dbReference type="NCBI Taxonomy" id="1882483"/>
    <lineage>
        <taxon>Eukaryota</taxon>
        <taxon>Fungi</taxon>
        <taxon>Dikarya</taxon>
        <taxon>Basidiomycota</taxon>
        <taxon>Ustilaginomycotina</taxon>
        <taxon>Ustilaginomycetes</taxon>
        <taxon>Ustilaginales</taxon>
        <taxon>Anthracoideaceae</taxon>
        <taxon>Testicularia</taxon>
    </lineage>
</organism>
<keyword evidence="15" id="KW-1133">Transmembrane helix</keyword>
<dbReference type="GO" id="GO:0000324">
    <property type="term" value="C:fungal-type vacuole"/>
    <property type="evidence" value="ECO:0007669"/>
    <property type="project" value="TreeGrafter"/>
</dbReference>
<protein>
    <recommendedName>
        <fullName evidence="13">Glutathione hydrolase</fullName>
        <ecNumber evidence="13">2.3.2.2</ecNumber>
        <ecNumber evidence="13">3.4.19.13</ecNumber>
    </recommendedName>
    <alternativeName>
        <fullName evidence="13">Gamma-glutamyltransferase</fullName>
    </alternativeName>
    <alternativeName>
        <fullName evidence="13">Gamma-glutamyltranspeptidase</fullName>
    </alternativeName>
</protein>
<feature type="binding site" evidence="12">
    <location>
        <position position="207"/>
    </location>
    <ligand>
        <name>L-glutamate</name>
        <dbReference type="ChEBI" id="CHEBI:29985"/>
    </ligand>
</feature>
<feature type="binding site" evidence="12">
    <location>
        <position position="573"/>
    </location>
    <ligand>
        <name>L-glutamate</name>
        <dbReference type="ChEBI" id="CHEBI:29985"/>
    </ligand>
</feature>
<evidence type="ECO:0000256" key="8">
    <source>
        <dbReference type="ARBA" id="ARBA00023180"/>
    </source>
</evidence>
<evidence type="ECO:0000256" key="2">
    <source>
        <dbReference type="ARBA" id="ARBA00001089"/>
    </source>
</evidence>
<evidence type="ECO:0000256" key="14">
    <source>
        <dbReference type="SAM" id="MobiDB-lite"/>
    </source>
</evidence>
<feature type="region of interest" description="Disordered" evidence="14">
    <location>
        <begin position="1"/>
        <end position="64"/>
    </location>
</feature>
<evidence type="ECO:0000313" key="16">
    <source>
        <dbReference type="EMBL" id="PWZ01586.1"/>
    </source>
</evidence>
<keyword evidence="17" id="KW-1185">Reference proteome</keyword>
<keyword evidence="9 13" id="KW-0012">Acyltransferase</keyword>
<dbReference type="SUPFAM" id="SSF56235">
    <property type="entry name" value="N-terminal nucleophile aminohydrolases (Ntn hydrolases)"/>
    <property type="match status" value="1"/>
</dbReference>
<reference evidence="16 17" key="1">
    <citation type="journal article" date="2018" name="Mol. Biol. Evol.">
        <title>Broad Genomic Sampling Reveals a Smut Pathogenic Ancestry of the Fungal Clade Ustilaginomycotina.</title>
        <authorList>
            <person name="Kijpornyongpan T."/>
            <person name="Mondo S.J."/>
            <person name="Barry K."/>
            <person name="Sandor L."/>
            <person name="Lee J."/>
            <person name="Lipzen A."/>
            <person name="Pangilinan J."/>
            <person name="LaButti K."/>
            <person name="Hainaut M."/>
            <person name="Henrissat B."/>
            <person name="Grigoriev I.V."/>
            <person name="Spatafora J.W."/>
            <person name="Aime M.C."/>
        </authorList>
    </citation>
    <scope>NUCLEOTIDE SEQUENCE [LARGE SCALE GENOMIC DNA]</scope>
    <source>
        <strain evidence="16 17">MCA 3645</strain>
    </source>
</reference>
<dbReference type="OrthoDB" id="1081007at2759"/>
<feature type="binding site" evidence="12">
    <location>
        <begin position="498"/>
        <end position="500"/>
    </location>
    <ligand>
        <name>L-glutamate</name>
        <dbReference type="ChEBI" id="CHEBI:29985"/>
    </ligand>
</feature>
<keyword evidence="15" id="KW-0812">Transmembrane</keyword>
<dbReference type="AlphaFoldDB" id="A0A317XTC1"/>
<feature type="binding site" evidence="12">
    <location>
        <begin position="550"/>
        <end position="551"/>
    </location>
    <ligand>
        <name>L-glutamate</name>
        <dbReference type="ChEBI" id="CHEBI:29985"/>
    </ligand>
</feature>
<dbReference type="InterPro" id="IPR029055">
    <property type="entry name" value="Ntn_hydrolases_N"/>
</dbReference>
<dbReference type="FunFam" id="1.10.246.130:FF:000005">
    <property type="entry name" value="Gamma-glutamyltranspeptidase 1, putative"/>
    <property type="match status" value="1"/>
</dbReference>